<proteinExistence type="predicted"/>
<protein>
    <submittedName>
        <fullName evidence="1">Uncharacterized protein</fullName>
    </submittedName>
</protein>
<evidence type="ECO:0000313" key="2">
    <source>
        <dbReference type="Proteomes" id="UP000297910"/>
    </source>
</evidence>
<dbReference type="Proteomes" id="UP000297910">
    <property type="component" value="Unassembled WGS sequence"/>
</dbReference>
<gene>
    <name evidence="1" type="ORF">BPAE_0100g00260</name>
</gene>
<organism evidence="1 2">
    <name type="scientific">Botrytis paeoniae</name>
    <dbReference type="NCBI Taxonomy" id="278948"/>
    <lineage>
        <taxon>Eukaryota</taxon>
        <taxon>Fungi</taxon>
        <taxon>Dikarya</taxon>
        <taxon>Ascomycota</taxon>
        <taxon>Pezizomycotina</taxon>
        <taxon>Leotiomycetes</taxon>
        <taxon>Helotiales</taxon>
        <taxon>Sclerotiniaceae</taxon>
        <taxon>Botrytis</taxon>
    </lineage>
</organism>
<evidence type="ECO:0000313" key="1">
    <source>
        <dbReference type="EMBL" id="TGO24558.1"/>
    </source>
</evidence>
<accession>A0A4Z1FMA1</accession>
<reference evidence="1 2" key="1">
    <citation type="submission" date="2017-12" db="EMBL/GenBank/DDBJ databases">
        <title>Comparative genomics of Botrytis spp.</title>
        <authorList>
            <person name="Valero-Jimenez C.A."/>
            <person name="Tapia P."/>
            <person name="Veloso J."/>
            <person name="Silva-Moreno E."/>
            <person name="Staats M."/>
            <person name="Valdes J.H."/>
            <person name="Van Kan J.A.L."/>
        </authorList>
    </citation>
    <scope>NUCLEOTIDE SEQUENCE [LARGE SCALE GENOMIC DNA]</scope>
    <source>
        <strain evidence="1 2">Bp0003</strain>
    </source>
</reference>
<keyword evidence="2" id="KW-1185">Reference proteome</keyword>
<name>A0A4Z1FMA1_9HELO</name>
<dbReference type="EMBL" id="PQXI01000100">
    <property type="protein sequence ID" value="TGO24558.1"/>
    <property type="molecule type" value="Genomic_DNA"/>
</dbReference>
<comment type="caution">
    <text evidence="1">The sequence shown here is derived from an EMBL/GenBank/DDBJ whole genome shotgun (WGS) entry which is preliminary data.</text>
</comment>
<sequence>MYVVVNSHSAEHPEPLLSGIDVLINGRSSSPEISMARAVDRTTAAINQNRLERLRSIKLALDLQFRDILTALGYSGLAKAESSGPNVIHA</sequence>
<dbReference type="AlphaFoldDB" id="A0A4Z1FMA1"/>